<evidence type="ECO:0000313" key="3">
    <source>
        <dbReference type="Proteomes" id="UP000258927"/>
    </source>
</evidence>
<organism evidence="2 3">
    <name type="scientific">Maritalea myrionectae</name>
    <dbReference type="NCBI Taxonomy" id="454601"/>
    <lineage>
        <taxon>Bacteria</taxon>
        <taxon>Pseudomonadati</taxon>
        <taxon>Pseudomonadota</taxon>
        <taxon>Alphaproteobacteria</taxon>
        <taxon>Hyphomicrobiales</taxon>
        <taxon>Devosiaceae</taxon>
        <taxon>Maritalea</taxon>
    </lineage>
</organism>
<keyword evidence="3" id="KW-1185">Reference proteome</keyword>
<dbReference type="RefSeq" id="WP_117396321.1">
    <property type="nucleotide sequence ID" value="NZ_CP021330.1"/>
</dbReference>
<dbReference type="InterPro" id="IPR052936">
    <property type="entry name" value="Jasmonate_Hydroxylase-like"/>
</dbReference>
<gene>
    <name evidence="2" type="ORF">MXMO3_02915</name>
</gene>
<dbReference type="SUPFAM" id="SSF54909">
    <property type="entry name" value="Dimeric alpha+beta barrel"/>
    <property type="match status" value="1"/>
</dbReference>
<evidence type="ECO:0000259" key="1">
    <source>
        <dbReference type="Pfam" id="PF03992"/>
    </source>
</evidence>
<accession>A0A2R4MHK8</accession>
<evidence type="ECO:0000313" key="2">
    <source>
        <dbReference type="EMBL" id="AVX05423.1"/>
    </source>
</evidence>
<feature type="domain" description="ABM" evidence="1">
    <location>
        <begin position="1"/>
        <end position="76"/>
    </location>
</feature>
<proteinExistence type="predicted"/>
<dbReference type="PANTHER" id="PTHR37811:SF2">
    <property type="entry name" value="ABM DOMAIN-CONTAINING PROTEIN"/>
    <property type="match status" value="1"/>
</dbReference>
<dbReference type="AlphaFoldDB" id="A0A2R4MHK8"/>
<dbReference type="EMBL" id="CP021330">
    <property type="protein sequence ID" value="AVX05423.1"/>
    <property type="molecule type" value="Genomic_DNA"/>
</dbReference>
<dbReference type="InterPro" id="IPR007138">
    <property type="entry name" value="ABM_dom"/>
</dbReference>
<dbReference type="Proteomes" id="UP000258927">
    <property type="component" value="Chromosome"/>
</dbReference>
<sequence length="116" mass="13241">MIAVIFEVQPKAGQGARYFEIAAELKSELVKIDGFIGVERFESVSEKGKFLSLSFFRDETAAANWRTHMNHRKAQTEGRQTVFAHYRIRVAEVIRDYSMTDRTQAPLSNAQNVMAK</sequence>
<dbReference type="InterPro" id="IPR011008">
    <property type="entry name" value="Dimeric_a/b-barrel"/>
</dbReference>
<protein>
    <recommendedName>
        <fullName evidence="1">ABM domain-containing protein</fullName>
    </recommendedName>
</protein>
<dbReference type="PANTHER" id="PTHR37811">
    <property type="entry name" value="BLL5343 PROTEIN"/>
    <property type="match status" value="1"/>
</dbReference>
<name>A0A2R4MHK8_9HYPH</name>
<dbReference type="STRING" id="1122213.GCA_000423365_00557"/>
<reference evidence="2 3" key="1">
    <citation type="submission" date="2017-05" db="EMBL/GenBank/DDBJ databases">
        <title>Genome Analysis of Maritalea myrionectae HL2708#5.</title>
        <authorList>
            <consortium name="Cotde Inc.-PKNU"/>
            <person name="Jang D."/>
            <person name="Oh H.-M."/>
        </authorList>
    </citation>
    <scope>NUCLEOTIDE SEQUENCE [LARGE SCALE GENOMIC DNA]</scope>
    <source>
        <strain evidence="2 3">HL2708#5</strain>
    </source>
</reference>
<dbReference type="Pfam" id="PF03992">
    <property type="entry name" value="ABM"/>
    <property type="match status" value="1"/>
</dbReference>
<dbReference type="Gene3D" id="3.30.70.100">
    <property type="match status" value="1"/>
</dbReference>
<dbReference type="KEGG" id="mmyr:MXMO3_02915"/>